<keyword evidence="1" id="KW-0830">Ubiquinone</keyword>
<dbReference type="EMBL" id="SJPY01000002">
    <property type="protein sequence ID" value="TWU44345.1"/>
    <property type="molecule type" value="Genomic_DNA"/>
</dbReference>
<dbReference type="CDD" id="cd02440">
    <property type="entry name" value="AdoMet_MTases"/>
    <property type="match status" value="1"/>
</dbReference>
<proteinExistence type="predicted"/>
<comment type="caution">
    <text evidence="1">The sequence shown here is derived from an EMBL/GenBank/DDBJ whole genome shotgun (WGS) entry which is preliminary data.</text>
</comment>
<evidence type="ECO:0000313" key="2">
    <source>
        <dbReference type="Proteomes" id="UP000315471"/>
    </source>
</evidence>
<keyword evidence="1" id="KW-0489">Methyltransferase</keyword>
<dbReference type="AlphaFoldDB" id="A0A5C6E6V9"/>
<dbReference type="GO" id="GO:0102208">
    <property type="term" value="F:2-polyprenyl-6-hydroxyphenol methylase activity"/>
    <property type="evidence" value="ECO:0007669"/>
    <property type="project" value="UniProtKB-EC"/>
</dbReference>
<dbReference type="SUPFAM" id="SSF53335">
    <property type="entry name" value="S-adenosyl-L-methionine-dependent methyltransferases"/>
    <property type="match status" value="1"/>
</dbReference>
<dbReference type="GO" id="GO:0032259">
    <property type="term" value="P:methylation"/>
    <property type="evidence" value="ECO:0007669"/>
    <property type="project" value="UniProtKB-KW"/>
</dbReference>
<dbReference type="Gene3D" id="3.40.50.150">
    <property type="entry name" value="Vaccinia Virus protein VP39"/>
    <property type="match status" value="1"/>
</dbReference>
<dbReference type="Pfam" id="PF13489">
    <property type="entry name" value="Methyltransf_23"/>
    <property type="match status" value="1"/>
</dbReference>
<dbReference type="EC" id="2.1.1.222" evidence="1"/>
<keyword evidence="1" id="KW-0808">Transferase</keyword>
<evidence type="ECO:0000313" key="1">
    <source>
        <dbReference type="EMBL" id="TWU44345.1"/>
    </source>
</evidence>
<name>A0A5C6E6V9_9BACT</name>
<gene>
    <name evidence="1" type="primary">ubiG</name>
    <name evidence="1" type="ORF">Q31b_18810</name>
</gene>
<dbReference type="Proteomes" id="UP000315471">
    <property type="component" value="Unassembled WGS sequence"/>
</dbReference>
<dbReference type="InterPro" id="IPR029063">
    <property type="entry name" value="SAM-dependent_MTases_sf"/>
</dbReference>
<organism evidence="1 2">
    <name type="scientific">Novipirellula aureliae</name>
    <dbReference type="NCBI Taxonomy" id="2527966"/>
    <lineage>
        <taxon>Bacteria</taxon>
        <taxon>Pseudomonadati</taxon>
        <taxon>Planctomycetota</taxon>
        <taxon>Planctomycetia</taxon>
        <taxon>Pirellulales</taxon>
        <taxon>Pirellulaceae</taxon>
        <taxon>Novipirellula</taxon>
    </lineage>
</organism>
<protein>
    <submittedName>
        <fullName evidence="1">Ubiquinone biosynthesis O-methyltransferase</fullName>
        <ecNumber evidence="1">2.1.1.222</ecNumber>
    </submittedName>
</protein>
<reference evidence="1 2" key="1">
    <citation type="submission" date="2019-02" db="EMBL/GenBank/DDBJ databases">
        <title>Deep-cultivation of Planctomycetes and their phenomic and genomic characterization uncovers novel biology.</title>
        <authorList>
            <person name="Wiegand S."/>
            <person name="Jogler M."/>
            <person name="Boedeker C."/>
            <person name="Pinto D."/>
            <person name="Vollmers J."/>
            <person name="Rivas-Marin E."/>
            <person name="Kohn T."/>
            <person name="Peeters S.H."/>
            <person name="Heuer A."/>
            <person name="Rast P."/>
            <person name="Oberbeckmann S."/>
            <person name="Bunk B."/>
            <person name="Jeske O."/>
            <person name="Meyerdierks A."/>
            <person name="Storesund J.E."/>
            <person name="Kallscheuer N."/>
            <person name="Luecker S."/>
            <person name="Lage O.M."/>
            <person name="Pohl T."/>
            <person name="Merkel B.J."/>
            <person name="Hornburger P."/>
            <person name="Mueller R.-W."/>
            <person name="Bruemmer F."/>
            <person name="Labrenz M."/>
            <person name="Spormann A.M."/>
            <person name="Op Den Camp H."/>
            <person name="Overmann J."/>
            <person name="Amann R."/>
            <person name="Jetten M.S.M."/>
            <person name="Mascher T."/>
            <person name="Medema M.H."/>
            <person name="Devos D.P."/>
            <person name="Kaster A.-K."/>
            <person name="Ovreas L."/>
            <person name="Rohde M."/>
            <person name="Galperin M.Y."/>
            <person name="Jogler C."/>
        </authorList>
    </citation>
    <scope>NUCLEOTIDE SEQUENCE [LARGE SCALE GENOMIC DNA]</scope>
    <source>
        <strain evidence="1 2">Q31b</strain>
    </source>
</reference>
<accession>A0A5C6E6V9</accession>
<sequence>MLPGSYWLDVGGGHAIFPNNPDSASELVSRCKVVVAVDPSEYVRENQFVHESVCSPLEEYSSAIQFDLATMRMVVEHVEDPVQFVASLGRLVKPGGYVVVFTVNRNTPIATLSTVIPFGLHHPIKRLFWGGDEKDTFPVCYRMNSRDVLRELFSNAGFDERAFEKLDDLSTFGRFKVCNYLELLGWSGFRWVGKSYPENCLLGIYQRREE</sequence>
<keyword evidence="2" id="KW-1185">Reference proteome</keyword>